<name>A0AAJ8L0W6_9TREE</name>
<keyword evidence="2" id="KW-1185">Reference proteome</keyword>
<dbReference type="KEGG" id="kpin:30168461"/>
<dbReference type="EMBL" id="CP144519">
    <property type="protein sequence ID" value="WWC67323.1"/>
    <property type="molecule type" value="Genomic_DNA"/>
</dbReference>
<organism evidence="1 2">
    <name type="scientific">Kwoniella pini CBS 10737</name>
    <dbReference type="NCBI Taxonomy" id="1296096"/>
    <lineage>
        <taxon>Eukaryota</taxon>
        <taxon>Fungi</taxon>
        <taxon>Dikarya</taxon>
        <taxon>Basidiomycota</taxon>
        <taxon>Agaricomycotina</taxon>
        <taxon>Tremellomycetes</taxon>
        <taxon>Tremellales</taxon>
        <taxon>Cryptococcaceae</taxon>
        <taxon>Kwoniella</taxon>
    </lineage>
</organism>
<evidence type="ECO:0000313" key="1">
    <source>
        <dbReference type="EMBL" id="WWC67323.1"/>
    </source>
</evidence>
<proteinExistence type="predicted"/>
<gene>
    <name evidence="1" type="ORF">I206_101231</name>
</gene>
<protein>
    <submittedName>
        <fullName evidence="1">Uncharacterized protein</fullName>
    </submittedName>
</protein>
<reference evidence="1" key="2">
    <citation type="submission" date="2024-02" db="EMBL/GenBank/DDBJ databases">
        <title>Comparative genomics of Cryptococcus and Kwoniella reveals pathogenesis evolution and contrasting modes of karyotype evolution via chromosome fusion or intercentromeric recombination.</title>
        <authorList>
            <person name="Coelho M.A."/>
            <person name="David-Palma M."/>
            <person name="Shea T."/>
            <person name="Bowers K."/>
            <person name="McGinley-Smith S."/>
            <person name="Mohammad A.W."/>
            <person name="Gnirke A."/>
            <person name="Yurkov A.M."/>
            <person name="Nowrousian M."/>
            <person name="Sun S."/>
            <person name="Cuomo C.A."/>
            <person name="Heitman J."/>
        </authorList>
    </citation>
    <scope>NUCLEOTIDE SEQUENCE</scope>
    <source>
        <strain evidence="1">CBS 10737</strain>
    </source>
</reference>
<dbReference type="AlphaFoldDB" id="A0AAJ8L0W6"/>
<accession>A0AAJ8L0W6</accession>
<sequence length="192" mass="21794">MRPNVTPAPIWYGSPKRSNISGKDSTWLLAAASAIIWGNPEILTSKYTFGGESDSVQSTTITIFDQWQNGYQQELQYSTALFRDFSVNDNDDCWWPAVLENAVIQQQDGDWIKNGQFVSDQWTPANAATGLWKITGKPADVTYDTSYDNILSYSPKRIDYWFSRINQTPIVVKLKSTNRFYDVRGEVNDGNI</sequence>
<dbReference type="GeneID" id="30168461"/>
<evidence type="ECO:0000313" key="2">
    <source>
        <dbReference type="Proteomes" id="UP000094020"/>
    </source>
</evidence>
<dbReference type="Proteomes" id="UP000094020">
    <property type="component" value="Chromosome 1"/>
</dbReference>
<dbReference type="RefSeq" id="XP_070058450.1">
    <property type="nucleotide sequence ID" value="XM_070202349.1"/>
</dbReference>
<reference evidence="1" key="1">
    <citation type="submission" date="2013-07" db="EMBL/GenBank/DDBJ databases">
        <authorList>
            <consortium name="The Broad Institute Genome Sequencing Platform"/>
            <person name="Cuomo C."/>
            <person name="Litvintseva A."/>
            <person name="Chen Y."/>
            <person name="Heitman J."/>
            <person name="Sun S."/>
            <person name="Springer D."/>
            <person name="Dromer F."/>
            <person name="Young S.K."/>
            <person name="Zeng Q."/>
            <person name="Gargeya S."/>
            <person name="Fitzgerald M."/>
            <person name="Abouelleil A."/>
            <person name="Alvarado L."/>
            <person name="Berlin A.M."/>
            <person name="Chapman S.B."/>
            <person name="Dewar J."/>
            <person name="Goldberg J."/>
            <person name="Griggs A."/>
            <person name="Gujja S."/>
            <person name="Hansen M."/>
            <person name="Howarth C."/>
            <person name="Imamovic A."/>
            <person name="Larimer J."/>
            <person name="McCowan C."/>
            <person name="Murphy C."/>
            <person name="Pearson M."/>
            <person name="Priest M."/>
            <person name="Roberts A."/>
            <person name="Saif S."/>
            <person name="Shea T."/>
            <person name="Sykes S."/>
            <person name="Wortman J."/>
            <person name="Nusbaum C."/>
            <person name="Birren B."/>
        </authorList>
    </citation>
    <scope>NUCLEOTIDE SEQUENCE</scope>
    <source>
        <strain evidence="1">CBS 10737</strain>
    </source>
</reference>